<gene>
    <name evidence="1" type="ORF">KP509_03G086700</name>
</gene>
<accession>A0A8T2V1T2</accession>
<reference evidence="1" key="1">
    <citation type="submission" date="2021-08" db="EMBL/GenBank/DDBJ databases">
        <title>WGS assembly of Ceratopteris richardii.</title>
        <authorList>
            <person name="Marchant D.B."/>
            <person name="Chen G."/>
            <person name="Jenkins J."/>
            <person name="Shu S."/>
            <person name="Leebens-Mack J."/>
            <person name="Grimwood J."/>
            <person name="Schmutz J."/>
            <person name="Soltis P."/>
            <person name="Soltis D."/>
            <person name="Chen Z.-H."/>
        </authorList>
    </citation>
    <scope>NUCLEOTIDE SEQUENCE</scope>
    <source>
        <strain evidence="1">Whitten #5841</strain>
        <tissue evidence="1">Leaf</tissue>
    </source>
</reference>
<dbReference type="EMBL" id="CM035408">
    <property type="protein sequence ID" value="KAH7442397.1"/>
    <property type="molecule type" value="Genomic_DNA"/>
</dbReference>
<sequence>MILLEPSPCAWEVGPLTVFIKTSKSQLRKMGYITDEKLGKFSFDDSAEACPVEATYHDHVVLLKELEELQRWVLGASHPPHCRGKFINTRFISDKWESETSSSVRGDLASTVVHGMGCGGMGFTIARNNASVMRYVESAAVDRSALCLQISSEKARWIPDLSFISKWITGRHRHSHWWRKEKYIELWVVTEVFYHRGIKHSDDTSIQANAKVNIPIAGTSTQAGCGVAMRKTQRTETQMAEGSQTARIPFAFKAIRLWYHPKSQELIKATSAMPKHPPSVC</sequence>
<comment type="caution">
    <text evidence="1">The sequence shown here is derived from an EMBL/GenBank/DDBJ whole genome shotgun (WGS) entry which is preliminary data.</text>
</comment>
<dbReference type="Proteomes" id="UP000825935">
    <property type="component" value="Chromosome 3"/>
</dbReference>
<proteinExistence type="predicted"/>
<organism evidence="1 2">
    <name type="scientific">Ceratopteris richardii</name>
    <name type="common">Triangle waterfern</name>
    <dbReference type="NCBI Taxonomy" id="49495"/>
    <lineage>
        <taxon>Eukaryota</taxon>
        <taxon>Viridiplantae</taxon>
        <taxon>Streptophyta</taxon>
        <taxon>Embryophyta</taxon>
        <taxon>Tracheophyta</taxon>
        <taxon>Polypodiopsida</taxon>
        <taxon>Polypodiidae</taxon>
        <taxon>Polypodiales</taxon>
        <taxon>Pteridineae</taxon>
        <taxon>Pteridaceae</taxon>
        <taxon>Parkerioideae</taxon>
        <taxon>Ceratopteris</taxon>
    </lineage>
</organism>
<dbReference type="AlphaFoldDB" id="A0A8T2V1T2"/>
<protein>
    <submittedName>
        <fullName evidence="1">Uncharacterized protein</fullName>
    </submittedName>
</protein>
<evidence type="ECO:0000313" key="1">
    <source>
        <dbReference type="EMBL" id="KAH7442397.1"/>
    </source>
</evidence>
<name>A0A8T2V1T2_CERRI</name>
<evidence type="ECO:0000313" key="2">
    <source>
        <dbReference type="Proteomes" id="UP000825935"/>
    </source>
</evidence>
<keyword evidence="2" id="KW-1185">Reference proteome</keyword>